<proteinExistence type="predicted"/>
<organism evidence="1 2">
    <name type="scientific">Blepharisma stoltei</name>
    <dbReference type="NCBI Taxonomy" id="1481888"/>
    <lineage>
        <taxon>Eukaryota</taxon>
        <taxon>Sar</taxon>
        <taxon>Alveolata</taxon>
        <taxon>Ciliophora</taxon>
        <taxon>Postciliodesmatophora</taxon>
        <taxon>Heterotrichea</taxon>
        <taxon>Heterotrichida</taxon>
        <taxon>Blepharismidae</taxon>
        <taxon>Blepharisma</taxon>
    </lineage>
</organism>
<reference evidence="1" key="1">
    <citation type="submission" date="2021-09" db="EMBL/GenBank/DDBJ databases">
        <authorList>
            <consortium name="AG Swart"/>
            <person name="Singh M."/>
            <person name="Singh A."/>
            <person name="Seah K."/>
            <person name="Emmerich C."/>
        </authorList>
    </citation>
    <scope>NUCLEOTIDE SEQUENCE</scope>
    <source>
        <strain evidence="1">ATCC30299</strain>
    </source>
</reference>
<keyword evidence="2" id="KW-1185">Reference proteome</keyword>
<dbReference type="EMBL" id="CAJZBQ010000047">
    <property type="protein sequence ID" value="CAG9329234.1"/>
    <property type="molecule type" value="Genomic_DNA"/>
</dbReference>
<name>A0AAU9JQS6_9CILI</name>
<evidence type="ECO:0000313" key="1">
    <source>
        <dbReference type="EMBL" id="CAG9329234.1"/>
    </source>
</evidence>
<dbReference type="AlphaFoldDB" id="A0AAU9JQS6"/>
<protein>
    <submittedName>
        <fullName evidence="1">Uncharacterized protein</fullName>
    </submittedName>
</protein>
<gene>
    <name evidence="1" type="ORF">BSTOLATCC_MIC48060</name>
</gene>
<evidence type="ECO:0000313" key="2">
    <source>
        <dbReference type="Proteomes" id="UP001162131"/>
    </source>
</evidence>
<accession>A0AAU9JQS6</accession>
<dbReference type="Proteomes" id="UP001162131">
    <property type="component" value="Unassembled WGS sequence"/>
</dbReference>
<sequence length="218" mass="25407">MEEPFTVNIFHTKPPLLPWQIYSVIKGKKLPDHPLLSKSITIDKDSDSNALNEFSDNVGELEAKLRPTQRHSTFLEVKRKRFANRRNTDKEIVYRNESIPDKDLKKIYKPAPIISEKLKLLLRESPKTERIKSLSPVLNTKFASTFDNRKLDMTKPQPMLLTSIMKRNHISIKQRELHLSSSLPRQVKLKRSVHFSPSRATESIKTKITRLKHSYQNN</sequence>
<comment type="caution">
    <text evidence="1">The sequence shown here is derived from an EMBL/GenBank/DDBJ whole genome shotgun (WGS) entry which is preliminary data.</text>
</comment>